<keyword evidence="8 9" id="KW-0413">Isomerase</keyword>
<evidence type="ECO:0000256" key="4">
    <source>
        <dbReference type="ARBA" id="ARBA00009667"/>
    </source>
</evidence>
<dbReference type="AlphaFoldDB" id="A0A927D1I2"/>
<evidence type="ECO:0000313" key="12">
    <source>
        <dbReference type="Proteomes" id="UP000635142"/>
    </source>
</evidence>
<comment type="caution">
    <text evidence="11">The sequence shown here is derived from an EMBL/GenBank/DDBJ whole genome shotgun (WGS) entry which is preliminary data.</text>
</comment>
<dbReference type="InterPro" id="IPR006062">
    <property type="entry name" value="His_biosynth"/>
</dbReference>
<dbReference type="Proteomes" id="UP000635142">
    <property type="component" value="Unassembled WGS sequence"/>
</dbReference>
<evidence type="ECO:0000256" key="9">
    <source>
        <dbReference type="HAMAP-Rule" id="MF_01014"/>
    </source>
</evidence>
<gene>
    <name evidence="9" type="primary">hisA</name>
    <name evidence="11" type="ORF">H9Q16_01960</name>
</gene>
<evidence type="ECO:0000313" key="11">
    <source>
        <dbReference type="EMBL" id="MBD3662676.1"/>
    </source>
</evidence>
<organism evidence="11 12">
    <name type="scientific">Sulfitobacter aestuariivivens</name>
    <dbReference type="NCBI Taxonomy" id="2766981"/>
    <lineage>
        <taxon>Bacteria</taxon>
        <taxon>Pseudomonadati</taxon>
        <taxon>Pseudomonadota</taxon>
        <taxon>Alphaproteobacteria</taxon>
        <taxon>Rhodobacterales</taxon>
        <taxon>Roseobacteraceae</taxon>
        <taxon>Sulfitobacter</taxon>
    </lineage>
</organism>
<evidence type="ECO:0000256" key="1">
    <source>
        <dbReference type="ARBA" id="ARBA00000901"/>
    </source>
</evidence>
<evidence type="ECO:0000256" key="10">
    <source>
        <dbReference type="RuleBase" id="RU003657"/>
    </source>
</evidence>
<dbReference type="RefSeq" id="WP_191073692.1">
    <property type="nucleotide sequence ID" value="NZ_JACTAG010000001.1"/>
</dbReference>
<evidence type="ECO:0000256" key="6">
    <source>
        <dbReference type="ARBA" id="ARBA00022605"/>
    </source>
</evidence>
<dbReference type="CDD" id="cd04732">
    <property type="entry name" value="HisA"/>
    <property type="match status" value="1"/>
</dbReference>
<dbReference type="EC" id="5.3.1.16" evidence="9"/>
<comment type="pathway">
    <text evidence="3 9">Amino-acid biosynthesis; L-histidine biosynthesis; L-histidine from 5-phospho-alpha-D-ribose 1-diphosphate: step 4/9.</text>
</comment>
<evidence type="ECO:0000256" key="3">
    <source>
        <dbReference type="ARBA" id="ARBA00005133"/>
    </source>
</evidence>
<dbReference type="GO" id="GO:0000162">
    <property type="term" value="P:L-tryptophan biosynthetic process"/>
    <property type="evidence" value="ECO:0007669"/>
    <property type="project" value="TreeGrafter"/>
</dbReference>
<keyword evidence="12" id="KW-1185">Reference proteome</keyword>
<dbReference type="FunFam" id="3.20.20.70:FF:000009">
    <property type="entry name" value="1-(5-phosphoribosyl)-5-[(5-phosphoribosylamino)methylideneamino] imidazole-4-carboxamide isomerase"/>
    <property type="match status" value="1"/>
</dbReference>
<dbReference type="PANTHER" id="PTHR43090:SF2">
    <property type="entry name" value="1-(5-PHOSPHORIBOSYL)-5-[(5-PHOSPHORIBOSYLAMINO)METHYLIDENEAMINO] IMIDAZOLE-4-CARBOXAMIDE ISOMERASE"/>
    <property type="match status" value="1"/>
</dbReference>
<dbReference type="PANTHER" id="PTHR43090">
    <property type="entry name" value="1-(5-PHOSPHORIBOSYL)-5-[(5-PHOSPHORIBOSYLAMINO)METHYLIDENEAMINO] IMIDAZOLE-4-CARBOXAMIDE ISOMERASE"/>
    <property type="match status" value="1"/>
</dbReference>
<dbReference type="GO" id="GO:0000105">
    <property type="term" value="P:L-histidine biosynthetic process"/>
    <property type="evidence" value="ECO:0007669"/>
    <property type="project" value="UniProtKB-UniRule"/>
</dbReference>
<dbReference type="GO" id="GO:0005737">
    <property type="term" value="C:cytoplasm"/>
    <property type="evidence" value="ECO:0007669"/>
    <property type="project" value="UniProtKB-SubCell"/>
</dbReference>
<feature type="active site" description="Proton donor" evidence="9">
    <location>
        <position position="129"/>
    </location>
</feature>
<sequence>MFVIPAIEIQNGRCVSLNRGRLDEPQIWHVDPIKRAKAWTEAGAERLHLTDFDAVAGRPDTNRALITDIIKNAGLPVQFGGGLHSMDAIRHWIDAGADRIVLSSAAVHQPELVKQAAAQWPDRIALAVDVYQGKVMAGGWQQQSAFEPDTFIRHFNGDPLAAVIVTDIDADIEDSDASLALVTQLAAEAEAPVIARGTIRGLDDVARLKYVPHVAGALVSRALFDRSLSLGDAVAVAAAPREDEAEFL</sequence>
<name>A0A927D1I2_9RHOB</name>
<evidence type="ECO:0000256" key="2">
    <source>
        <dbReference type="ARBA" id="ARBA00004496"/>
    </source>
</evidence>
<dbReference type="InterPro" id="IPR013785">
    <property type="entry name" value="Aldolase_TIM"/>
</dbReference>
<dbReference type="InterPro" id="IPR011060">
    <property type="entry name" value="RibuloseP-bd_barrel"/>
</dbReference>
<protein>
    <recommendedName>
        <fullName evidence="9">1-(5-phosphoribosyl)-5-[(5-phosphoribosylamino)methylideneamino] imidazole-4-carboxamide isomerase</fullName>
        <ecNumber evidence="9">5.3.1.16</ecNumber>
    </recommendedName>
    <alternativeName>
        <fullName evidence="9">Phosphoribosylformimino-5-aminoimidazole carboxamide ribotide isomerase</fullName>
    </alternativeName>
</protein>
<dbReference type="HAMAP" id="MF_01014">
    <property type="entry name" value="HisA"/>
    <property type="match status" value="1"/>
</dbReference>
<comment type="catalytic activity">
    <reaction evidence="1 9">
        <text>1-(5-phospho-beta-D-ribosyl)-5-[(5-phospho-beta-D-ribosylamino)methylideneamino]imidazole-4-carboxamide = 5-[(5-phospho-1-deoxy-D-ribulos-1-ylimino)methylamino]-1-(5-phospho-beta-D-ribosyl)imidazole-4-carboxamide</text>
        <dbReference type="Rhea" id="RHEA:15469"/>
        <dbReference type="ChEBI" id="CHEBI:58435"/>
        <dbReference type="ChEBI" id="CHEBI:58525"/>
        <dbReference type="EC" id="5.3.1.16"/>
    </reaction>
</comment>
<evidence type="ECO:0000256" key="8">
    <source>
        <dbReference type="ARBA" id="ARBA00023235"/>
    </source>
</evidence>
<comment type="subcellular location">
    <subcellularLocation>
        <location evidence="2 9">Cytoplasm</location>
    </subcellularLocation>
</comment>
<dbReference type="SUPFAM" id="SSF51366">
    <property type="entry name" value="Ribulose-phoshate binding barrel"/>
    <property type="match status" value="1"/>
</dbReference>
<dbReference type="Pfam" id="PF00977">
    <property type="entry name" value="His_biosynth"/>
    <property type="match status" value="1"/>
</dbReference>
<dbReference type="GO" id="GO:0003949">
    <property type="term" value="F:1-(5-phosphoribosyl)-5-[(5-phosphoribosylamino)methylideneamino]imidazole-4-carboxamide isomerase activity"/>
    <property type="evidence" value="ECO:0007669"/>
    <property type="project" value="UniProtKB-UniRule"/>
</dbReference>
<feature type="active site" description="Proton acceptor" evidence="9">
    <location>
        <position position="8"/>
    </location>
</feature>
<evidence type="ECO:0000256" key="5">
    <source>
        <dbReference type="ARBA" id="ARBA00022490"/>
    </source>
</evidence>
<reference evidence="11" key="1">
    <citation type="submission" date="2020-08" db="EMBL/GenBank/DDBJ databases">
        <title>Sulfitobacter aestuariivivens sp. nov., isolated from a tidal flat.</title>
        <authorList>
            <person name="Park S."/>
            <person name="Yoon J.-H."/>
        </authorList>
    </citation>
    <scope>NUCLEOTIDE SEQUENCE</scope>
    <source>
        <strain evidence="11">TSTF-M16</strain>
    </source>
</reference>
<dbReference type="InterPro" id="IPR044524">
    <property type="entry name" value="Isoase_HisA-like"/>
</dbReference>
<dbReference type="EMBL" id="JACTAG010000001">
    <property type="protein sequence ID" value="MBD3662676.1"/>
    <property type="molecule type" value="Genomic_DNA"/>
</dbReference>
<keyword evidence="5 9" id="KW-0963">Cytoplasm</keyword>
<keyword evidence="6 9" id="KW-0028">Amino-acid biosynthesis</keyword>
<accession>A0A927D1I2</accession>
<evidence type="ECO:0000256" key="7">
    <source>
        <dbReference type="ARBA" id="ARBA00023102"/>
    </source>
</evidence>
<dbReference type="InterPro" id="IPR023016">
    <property type="entry name" value="HisA/PriA"/>
</dbReference>
<comment type="similarity">
    <text evidence="4 9 10">Belongs to the HisA/HisF family.</text>
</comment>
<keyword evidence="7 9" id="KW-0368">Histidine biosynthesis</keyword>
<dbReference type="Gene3D" id="3.20.20.70">
    <property type="entry name" value="Aldolase class I"/>
    <property type="match status" value="1"/>
</dbReference>
<proteinExistence type="inferred from homology"/>